<keyword evidence="2" id="KW-0408">Iron</keyword>
<evidence type="ECO:0000256" key="3">
    <source>
        <dbReference type="ARBA" id="ARBA00023014"/>
    </source>
</evidence>
<dbReference type="SMART" id="SM00422">
    <property type="entry name" value="HTH_MERR"/>
    <property type="match status" value="1"/>
</dbReference>
<evidence type="ECO:0000256" key="4">
    <source>
        <dbReference type="ARBA" id="ARBA00023125"/>
    </source>
</evidence>
<dbReference type="PRINTS" id="PR00040">
    <property type="entry name" value="HTHMERR"/>
</dbReference>
<protein>
    <submittedName>
        <fullName evidence="6">SoxR: redox-sensitive transcriptional activator SoxR</fullName>
    </submittedName>
</protein>
<dbReference type="GO" id="GO:0003700">
    <property type="term" value="F:DNA-binding transcription factor activity"/>
    <property type="evidence" value="ECO:0007669"/>
    <property type="project" value="InterPro"/>
</dbReference>
<dbReference type="CDD" id="cd01110">
    <property type="entry name" value="HTH_SoxR"/>
    <property type="match status" value="1"/>
</dbReference>
<dbReference type="PROSITE" id="PS50937">
    <property type="entry name" value="HTH_MERR_2"/>
    <property type="match status" value="1"/>
</dbReference>
<gene>
    <name evidence="6" type="ORF">Gocc_1248</name>
</gene>
<evidence type="ECO:0000313" key="6">
    <source>
        <dbReference type="EMBL" id="RDI75450.1"/>
    </source>
</evidence>
<feature type="domain" description="HTH merR-type" evidence="5">
    <location>
        <begin position="4"/>
        <end position="72"/>
    </location>
</feature>
<dbReference type="PANTHER" id="PTHR30204">
    <property type="entry name" value="REDOX-CYCLING DRUG-SENSING TRANSCRIPTIONAL ACTIVATOR SOXR"/>
    <property type="match status" value="1"/>
</dbReference>
<dbReference type="RefSeq" id="WP_114795652.1">
    <property type="nucleotide sequence ID" value="NZ_QQZY01000002.1"/>
</dbReference>
<dbReference type="Pfam" id="PF13411">
    <property type="entry name" value="MerR_1"/>
    <property type="match status" value="1"/>
</dbReference>
<evidence type="ECO:0000313" key="7">
    <source>
        <dbReference type="Proteomes" id="UP000254134"/>
    </source>
</evidence>
<dbReference type="InterPro" id="IPR000551">
    <property type="entry name" value="MerR-type_HTH_dom"/>
</dbReference>
<dbReference type="AlphaFoldDB" id="A0A7M2YZD4"/>
<dbReference type="GO" id="GO:0006979">
    <property type="term" value="P:response to oxidative stress"/>
    <property type="evidence" value="ECO:0007669"/>
    <property type="project" value="InterPro"/>
</dbReference>
<keyword evidence="1" id="KW-0001">2Fe-2S</keyword>
<proteinExistence type="predicted"/>
<dbReference type="GO" id="GO:0051537">
    <property type="term" value="F:2 iron, 2 sulfur cluster binding"/>
    <property type="evidence" value="ECO:0007669"/>
    <property type="project" value="UniProtKB-KW"/>
</dbReference>
<keyword evidence="4" id="KW-0238">DNA-binding</keyword>
<sequence>MINELTIGEVSSRSGVAPSALRFYEAQGLIGAHRTSGNQRRYDRATLRRVALVQAGRAAGIPLEQIRAALETLPSQRTPNRRDWERLARAWRIDIDHRIATLQSLRNRLTTCIGCGCLSIDRCSLLNPDDEASTLGPGAHYLQRDSRRARP</sequence>
<keyword evidence="1" id="KW-0479">Metal-binding</keyword>
<dbReference type="Gene3D" id="1.10.1660.10">
    <property type="match status" value="1"/>
</dbReference>
<reference evidence="6 7" key="1">
    <citation type="submission" date="2018-07" db="EMBL/GenBank/DDBJ databases">
        <title>High-quality-draft genome sequence of Gaiella occulta.</title>
        <authorList>
            <person name="Severino R."/>
            <person name="Froufe H.J.C."/>
            <person name="Rainey F.A."/>
            <person name="Barroso C."/>
            <person name="Albuquerque L."/>
            <person name="Lobo-Da-Cunha A."/>
            <person name="Da Costa M.S."/>
            <person name="Egas C."/>
        </authorList>
    </citation>
    <scope>NUCLEOTIDE SEQUENCE [LARGE SCALE GENOMIC DNA]</scope>
    <source>
        <strain evidence="6 7">F2-233</strain>
    </source>
</reference>
<dbReference type="NCBIfam" id="TIGR01950">
    <property type="entry name" value="SoxR"/>
    <property type="match status" value="1"/>
</dbReference>
<evidence type="ECO:0000256" key="1">
    <source>
        <dbReference type="ARBA" id="ARBA00022714"/>
    </source>
</evidence>
<evidence type="ECO:0000256" key="2">
    <source>
        <dbReference type="ARBA" id="ARBA00023004"/>
    </source>
</evidence>
<keyword evidence="7" id="KW-1185">Reference proteome</keyword>
<keyword evidence="3" id="KW-0411">Iron-sulfur</keyword>
<dbReference type="GO" id="GO:0003677">
    <property type="term" value="F:DNA binding"/>
    <property type="evidence" value="ECO:0007669"/>
    <property type="project" value="UniProtKB-KW"/>
</dbReference>
<dbReference type="InterPro" id="IPR010211">
    <property type="entry name" value="Redox-sen_tscrpt-act_SoxR"/>
</dbReference>
<reference evidence="7" key="2">
    <citation type="journal article" date="2019" name="MicrobiologyOpen">
        <title>High-quality draft genome sequence of Gaiella occulta isolated from a 150 meter deep mineral water borehole and comparison with the genome sequences of other deep-branching lineages of the phylum Actinobacteria.</title>
        <authorList>
            <person name="Severino R."/>
            <person name="Froufe H.J.C."/>
            <person name="Barroso C."/>
            <person name="Albuquerque L."/>
            <person name="Lobo-da-Cunha A."/>
            <person name="da Costa M.S."/>
            <person name="Egas C."/>
        </authorList>
    </citation>
    <scope>NUCLEOTIDE SEQUENCE [LARGE SCALE GENOMIC DNA]</scope>
    <source>
        <strain evidence="7">F2-233</strain>
    </source>
</reference>
<dbReference type="PROSITE" id="PS00552">
    <property type="entry name" value="HTH_MERR_1"/>
    <property type="match status" value="1"/>
</dbReference>
<evidence type="ECO:0000259" key="5">
    <source>
        <dbReference type="PROSITE" id="PS50937"/>
    </source>
</evidence>
<comment type="caution">
    <text evidence="6">The sequence shown here is derived from an EMBL/GenBank/DDBJ whole genome shotgun (WGS) entry which is preliminary data.</text>
</comment>
<dbReference type="EMBL" id="QQZY01000002">
    <property type="protein sequence ID" value="RDI75450.1"/>
    <property type="molecule type" value="Genomic_DNA"/>
</dbReference>
<dbReference type="PANTHER" id="PTHR30204:SF0">
    <property type="entry name" value="REDOX-SENSITIVE TRANSCRIPTIONAL ACTIVATOR SOXR"/>
    <property type="match status" value="1"/>
</dbReference>
<dbReference type="InterPro" id="IPR047057">
    <property type="entry name" value="MerR_fam"/>
</dbReference>
<dbReference type="InterPro" id="IPR009061">
    <property type="entry name" value="DNA-bd_dom_put_sf"/>
</dbReference>
<name>A0A7M2YZD4_9ACTN</name>
<dbReference type="Proteomes" id="UP000254134">
    <property type="component" value="Unassembled WGS sequence"/>
</dbReference>
<dbReference type="SUPFAM" id="SSF46955">
    <property type="entry name" value="Putative DNA-binding domain"/>
    <property type="match status" value="1"/>
</dbReference>
<dbReference type="OrthoDB" id="9802944at2"/>
<accession>A0A7M2YZD4</accession>
<organism evidence="6 7">
    <name type="scientific">Gaiella occulta</name>
    <dbReference type="NCBI Taxonomy" id="1002870"/>
    <lineage>
        <taxon>Bacteria</taxon>
        <taxon>Bacillati</taxon>
        <taxon>Actinomycetota</taxon>
        <taxon>Thermoleophilia</taxon>
        <taxon>Gaiellales</taxon>
        <taxon>Gaiellaceae</taxon>
        <taxon>Gaiella</taxon>
    </lineage>
</organism>